<protein>
    <submittedName>
        <fullName evidence="2">Uncharacterized protein</fullName>
    </submittedName>
</protein>
<comment type="caution">
    <text evidence="2">The sequence shown here is derived from an EMBL/GenBank/DDBJ whole genome shotgun (WGS) entry which is preliminary data.</text>
</comment>
<evidence type="ECO:0000313" key="2">
    <source>
        <dbReference type="EMBL" id="KAJ8872452.1"/>
    </source>
</evidence>
<keyword evidence="3" id="KW-1185">Reference proteome</keyword>
<accession>A0ABQ9GKB8</accession>
<dbReference type="EMBL" id="JARBHB010000011">
    <property type="protein sequence ID" value="KAJ8872452.1"/>
    <property type="molecule type" value="Genomic_DNA"/>
</dbReference>
<dbReference type="Proteomes" id="UP001159363">
    <property type="component" value="Chromosome 10"/>
</dbReference>
<evidence type="ECO:0000313" key="3">
    <source>
        <dbReference type="Proteomes" id="UP001159363"/>
    </source>
</evidence>
<proteinExistence type="predicted"/>
<evidence type="ECO:0000256" key="1">
    <source>
        <dbReference type="SAM" id="MobiDB-lite"/>
    </source>
</evidence>
<feature type="region of interest" description="Disordered" evidence="1">
    <location>
        <begin position="99"/>
        <end position="125"/>
    </location>
</feature>
<reference evidence="2 3" key="1">
    <citation type="submission" date="2023-02" db="EMBL/GenBank/DDBJ databases">
        <title>LHISI_Scaffold_Assembly.</title>
        <authorList>
            <person name="Stuart O.P."/>
            <person name="Cleave R."/>
            <person name="Magrath M.J.L."/>
            <person name="Mikheyev A.S."/>
        </authorList>
    </citation>
    <scope>NUCLEOTIDE SEQUENCE [LARGE SCALE GENOMIC DNA]</scope>
    <source>
        <strain evidence="2">Daus_M_001</strain>
        <tissue evidence="2">Leg muscle</tissue>
    </source>
</reference>
<gene>
    <name evidence="2" type="ORF">PR048_026056</name>
</gene>
<name>A0ABQ9GKB8_9NEOP</name>
<sequence length="674" mass="75662">MLCAYVHCETSVNDYVRDSREGGENSCVNEAVTGRIPKLRRGCPEKENMQRFQHAEKKQTRLLFFKARILLPLMGSKAIKHPNNARKVLGARRDFVEAGKGRRGKKKGFHIPKRPIVSKPDNPLLASHQGVPGSIPGRATPGVSQVRIVPDDAAHRREISRFPRPYIPVMLHSYLIGLLESRCCQEPPKYLNSTVRENQASIIISCAGESNSSRKLRERVWGTPASCTDCTACAPRTGRPNTGGGGEKGSPPHQGLGQLVVPATTRSENVGLTRTENNDPSHRLRTALYALCIAPLHITSISKCHTASAWDDLLQISTPKTIEKFNPPRIWSLCRKWCTSLANSKELGQRRIGKNEGEKAESKLRAVETFGTRGGGGVRYYDLPQGDELHSMQLTGTRPGARERERHVEYHFPCIPRSPQRFYNCLAPPLFHETEDFGGSNYGVEHPRTPRRVPNVLIYEKNTTHFRQGLFECLQGDVHIGNTIFEYPKKAENAKALYLKILIGTRRGDENTARKFRALRLVAMTHSIREAVSPLSLLLLSASNAEKKNSRYRDSSRVRQKNGGTTRLLRKCAHLHATYQRSRHVILLPVTYLFCSITVRRKNTRVPCKDDTTNIAKLFTFTCKHKCGLRCVSAESLIEALINGKSVLQFSTLRVGTTRELMRMSRSPLAHQCF</sequence>
<feature type="compositionally biased region" description="Basic residues" evidence="1">
    <location>
        <begin position="101"/>
        <end position="113"/>
    </location>
</feature>
<organism evidence="2 3">
    <name type="scientific">Dryococelus australis</name>
    <dbReference type="NCBI Taxonomy" id="614101"/>
    <lineage>
        <taxon>Eukaryota</taxon>
        <taxon>Metazoa</taxon>
        <taxon>Ecdysozoa</taxon>
        <taxon>Arthropoda</taxon>
        <taxon>Hexapoda</taxon>
        <taxon>Insecta</taxon>
        <taxon>Pterygota</taxon>
        <taxon>Neoptera</taxon>
        <taxon>Polyneoptera</taxon>
        <taxon>Phasmatodea</taxon>
        <taxon>Verophasmatodea</taxon>
        <taxon>Anareolatae</taxon>
        <taxon>Phasmatidae</taxon>
        <taxon>Eurycanthinae</taxon>
        <taxon>Dryococelus</taxon>
    </lineage>
</organism>